<protein>
    <recommendedName>
        <fullName evidence="1">diguanylate cyclase</fullName>
        <ecNumber evidence="1">2.7.7.65</ecNumber>
    </recommendedName>
</protein>
<dbReference type="GO" id="GO:0052621">
    <property type="term" value="F:diguanylate cyclase activity"/>
    <property type="evidence" value="ECO:0007669"/>
    <property type="project" value="UniProtKB-EC"/>
</dbReference>
<dbReference type="InterPro" id="IPR000160">
    <property type="entry name" value="GGDEF_dom"/>
</dbReference>
<keyword evidence="5" id="KW-1185">Reference proteome</keyword>
<dbReference type="FunFam" id="3.30.70.270:FF:000001">
    <property type="entry name" value="Diguanylate cyclase domain protein"/>
    <property type="match status" value="1"/>
</dbReference>
<dbReference type="NCBIfam" id="TIGR00254">
    <property type="entry name" value="GGDEF"/>
    <property type="match status" value="1"/>
</dbReference>
<dbReference type="InterPro" id="IPR029787">
    <property type="entry name" value="Nucleotide_cyclase"/>
</dbReference>
<evidence type="ECO:0000313" key="5">
    <source>
        <dbReference type="Proteomes" id="UP000613266"/>
    </source>
</evidence>
<feature type="domain" description="GGDEF" evidence="3">
    <location>
        <begin position="129"/>
        <end position="261"/>
    </location>
</feature>
<name>A0A931NGJ2_9BURK</name>
<dbReference type="InterPro" id="IPR043128">
    <property type="entry name" value="Rev_trsase/Diguanyl_cyclase"/>
</dbReference>
<proteinExistence type="predicted"/>
<accession>A0A931NGJ2</accession>
<evidence type="ECO:0000256" key="1">
    <source>
        <dbReference type="ARBA" id="ARBA00012528"/>
    </source>
</evidence>
<evidence type="ECO:0000313" key="4">
    <source>
        <dbReference type="EMBL" id="MBH9576768.1"/>
    </source>
</evidence>
<dbReference type="SUPFAM" id="SSF55073">
    <property type="entry name" value="Nucleotide cyclase"/>
    <property type="match status" value="1"/>
</dbReference>
<dbReference type="EMBL" id="JAEDAK010000004">
    <property type="protein sequence ID" value="MBH9576768.1"/>
    <property type="molecule type" value="Genomic_DNA"/>
</dbReference>
<dbReference type="CDD" id="cd01949">
    <property type="entry name" value="GGDEF"/>
    <property type="match status" value="1"/>
</dbReference>
<evidence type="ECO:0000259" key="3">
    <source>
        <dbReference type="PROSITE" id="PS50887"/>
    </source>
</evidence>
<dbReference type="EC" id="2.7.7.65" evidence="1"/>
<dbReference type="Proteomes" id="UP000613266">
    <property type="component" value="Unassembled WGS sequence"/>
</dbReference>
<evidence type="ECO:0000256" key="2">
    <source>
        <dbReference type="ARBA" id="ARBA00034247"/>
    </source>
</evidence>
<dbReference type="GO" id="GO:0005886">
    <property type="term" value="C:plasma membrane"/>
    <property type="evidence" value="ECO:0007669"/>
    <property type="project" value="TreeGrafter"/>
</dbReference>
<dbReference type="RefSeq" id="WP_198110380.1">
    <property type="nucleotide sequence ID" value="NZ_JAEDAK010000004.1"/>
</dbReference>
<comment type="catalytic activity">
    <reaction evidence="2">
        <text>2 GTP = 3',3'-c-di-GMP + 2 diphosphate</text>
        <dbReference type="Rhea" id="RHEA:24898"/>
        <dbReference type="ChEBI" id="CHEBI:33019"/>
        <dbReference type="ChEBI" id="CHEBI:37565"/>
        <dbReference type="ChEBI" id="CHEBI:58805"/>
        <dbReference type="EC" id="2.7.7.65"/>
    </reaction>
</comment>
<comment type="caution">
    <text evidence="4">The sequence shown here is derived from an EMBL/GenBank/DDBJ whole genome shotgun (WGS) entry which is preliminary data.</text>
</comment>
<dbReference type="Pfam" id="PF00990">
    <property type="entry name" value="GGDEF"/>
    <property type="match status" value="1"/>
</dbReference>
<dbReference type="PROSITE" id="PS50887">
    <property type="entry name" value="GGDEF"/>
    <property type="match status" value="1"/>
</dbReference>
<dbReference type="AlphaFoldDB" id="A0A931NGJ2"/>
<organism evidence="4 5">
    <name type="scientific">Inhella proteolytica</name>
    <dbReference type="NCBI Taxonomy" id="2795029"/>
    <lineage>
        <taxon>Bacteria</taxon>
        <taxon>Pseudomonadati</taxon>
        <taxon>Pseudomonadota</taxon>
        <taxon>Betaproteobacteria</taxon>
        <taxon>Burkholderiales</taxon>
        <taxon>Sphaerotilaceae</taxon>
        <taxon>Inhella</taxon>
    </lineage>
</organism>
<sequence length="268" mass="29335">MSKVHGDELLVKLEALADLAEHDGNPLQEPLRQALQLCREQQHRIERMLRIADGFNAAALGHSTSALRRQRSRLEKVARIADRYQELMHEQNLHLSQASSVDPLTGLANRRQIDAVLGDELARAHRRGQALCVAMLDVDHFKQINDSFGHAVGDRALTSLAQVLKASLREQDFCGRWGGEEFVLVLPGSTTAGARTTLERVLSAIRQLEVDTGQGLVRMTASAGLAQRLPAEAAQDLVRRADIALLMAKRNGRDRIELAPEAAAASGA</sequence>
<dbReference type="SMART" id="SM00267">
    <property type="entry name" value="GGDEF"/>
    <property type="match status" value="1"/>
</dbReference>
<dbReference type="InterPro" id="IPR050469">
    <property type="entry name" value="Diguanylate_Cyclase"/>
</dbReference>
<dbReference type="PANTHER" id="PTHR45138:SF9">
    <property type="entry name" value="DIGUANYLATE CYCLASE DGCM-RELATED"/>
    <property type="match status" value="1"/>
</dbReference>
<dbReference type="PANTHER" id="PTHR45138">
    <property type="entry name" value="REGULATORY COMPONENTS OF SENSORY TRANSDUCTION SYSTEM"/>
    <property type="match status" value="1"/>
</dbReference>
<dbReference type="GO" id="GO:0043709">
    <property type="term" value="P:cell adhesion involved in single-species biofilm formation"/>
    <property type="evidence" value="ECO:0007669"/>
    <property type="project" value="TreeGrafter"/>
</dbReference>
<gene>
    <name evidence="4" type="ORF">I7X39_07615</name>
</gene>
<dbReference type="Gene3D" id="3.30.70.270">
    <property type="match status" value="1"/>
</dbReference>
<reference evidence="4" key="1">
    <citation type="submission" date="2020-12" db="EMBL/GenBank/DDBJ databases">
        <title>The genome sequence of Inhella sp. 1Y17.</title>
        <authorList>
            <person name="Liu Y."/>
        </authorList>
    </citation>
    <scope>NUCLEOTIDE SEQUENCE</scope>
    <source>
        <strain evidence="4">1Y17</strain>
    </source>
</reference>
<dbReference type="GO" id="GO:1902201">
    <property type="term" value="P:negative regulation of bacterial-type flagellum-dependent cell motility"/>
    <property type="evidence" value="ECO:0007669"/>
    <property type="project" value="TreeGrafter"/>
</dbReference>